<name>A0A1F7U216_9BACT</name>
<dbReference type="AlphaFoldDB" id="A0A1F7U216"/>
<dbReference type="EMBL" id="MGDX01000007">
    <property type="protein sequence ID" value="OGL71727.1"/>
    <property type="molecule type" value="Genomic_DNA"/>
</dbReference>
<evidence type="ECO:0000256" key="1">
    <source>
        <dbReference type="SAM" id="Phobius"/>
    </source>
</evidence>
<proteinExistence type="predicted"/>
<feature type="transmembrane region" description="Helical" evidence="1">
    <location>
        <begin position="7"/>
        <end position="26"/>
    </location>
</feature>
<keyword evidence="1" id="KW-1133">Transmembrane helix</keyword>
<sequence length="118" mass="13227">MNWRRILNAIGILLIVGHVMMLVTQWPTTSLTRHFVLLGFAGLIGFDRLSDPQRSYALRRDYWEDATMLLLLGVAIALSVWLELWRPLSLAVGMACIVIGSIPRFQPAASKLGRATHV</sequence>
<evidence type="ECO:0000313" key="2">
    <source>
        <dbReference type="EMBL" id="OGL71727.1"/>
    </source>
</evidence>
<organism evidence="2 3">
    <name type="scientific">Candidatus Uhrbacteria bacterium RIFCSPHIGHO2_02_FULL_53_13</name>
    <dbReference type="NCBI Taxonomy" id="1802389"/>
    <lineage>
        <taxon>Bacteria</taxon>
        <taxon>Candidatus Uhriibacteriota</taxon>
    </lineage>
</organism>
<keyword evidence="1" id="KW-0472">Membrane</keyword>
<reference evidence="2 3" key="1">
    <citation type="journal article" date="2016" name="Nat. Commun.">
        <title>Thousands of microbial genomes shed light on interconnected biogeochemical processes in an aquifer system.</title>
        <authorList>
            <person name="Anantharaman K."/>
            <person name="Brown C.T."/>
            <person name="Hug L.A."/>
            <person name="Sharon I."/>
            <person name="Castelle C.J."/>
            <person name="Probst A.J."/>
            <person name="Thomas B.C."/>
            <person name="Singh A."/>
            <person name="Wilkins M.J."/>
            <person name="Karaoz U."/>
            <person name="Brodie E.L."/>
            <person name="Williams K.H."/>
            <person name="Hubbard S.S."/>
            <person name="Banfield J.F."/>
        </authorList>
    </citation>
    <scope>NUCLEOTIDE SEQUENCE [LARGE SCALE GENOMIC DNA]</scope>
</reference>
<keyword evidence="1" id="KW-0812">Transmembrane</keyword>
<protein>
    <submittedName>
        <fullName evidence="2">Uncharacterized protein</fullName>
    </submittedName>
</protein>
<comment type="caution">
    <text evidence="2">The sequence shown here is derived from an EMBL/GenBank/DDBJ whole genome shotgun (WGS) entry which is preliminary data.</text>
</comment>
<accession>A0A1F7U216</accession>
<evidence type="ECO:0000313" key="3">
    <source>
        <dbReference type="Proteomes" id="UP000177097"/>
    </source>
</evidence>
<feature type="transmembrane region" description="Helical" evidence="1">
    <location>
        <begin position="62"/>
        <end position="82"/>
    </location>
</feature>
<gene>
    <name evidence="2" type="ORF">A3C17_00295</name>
</gene>
<dbReference type="Proteomes" id="UP000177097">
    <property type="component" value="Unassembled WGS sequence"/>
</dbReference>